<accession>A0A9E7I0D9</accession>
<dbReference type="AlphaFoldDB" id="A0A9E7I0D9"/>
<protein>
    <submittedName>
        <fullName evidence="2">Uncharacterized protein</fullName>
    </submittedName>
</protein>
<feature type="region of interest" description="Disordered" evidence="1">
    <location>
        <begin position="76"/>
        <end position="95"/>
    </location>
</feature>
<name>A0A9E7I0D9_9LILI</name>
<proteinExistence type="predicted"/>
<dbReference type="Proteomes" id="UP001055439">
    <property type="component" value="Chromosome 9"/>
</dbReference>
<organism evidence="2 3">
    <name type="scientific">Musa troglodytarum</name>
    <name type="common">fe'i banana</name>
    <dbReference type="NCBI Taxonomy" id="320322"/>
    <lineage>
        <taxon>Eukaryota</taxon>
        <taxon>Viridiplantae</taxon>
        <taxon>Streptophyta</taxon>
        <taxon>Embryophyta</taxon>
        <taxon>Tracheophyta</taxon>
        <taxon>Spermatophyta</taxon>
        <taxon>Magnoliopsida</taxon>
        <taxon>Liliopsida</taxon>
        <taxon>Zingiberales</taxon>
        <taxon>Musaceae</taxon>
        <taxon>Musa</taxon>
    </lineage>
</organism>
<reference evidence="2" key="1">
    <citation type="submission" date="2022-05" db="EMBL/GenBank/DDBJ databases">
        <title>The Musa troglodytarum L. genome provides insights into the mechanism of non-climacteric behaviour and enrichment of carotenoids.</title>
        <authorList>
            <person name="Wang J."/>
        </authorList>
    </citation>
    <scope>NUCLEOTIDE SEQUENCE</scope>
    <source>
        <tissue evidence="2">Leaf</tissue>
    </source>
</reference>
<evidence type="ECO:0000256" key="1">
    <source>
        <dbReference type="SAM" id="MobiDB-lite"/>
    </source>
</evidence>
<keyword evidence="3" id="KW-1185">Reference proteome</keyword>
<gene>
    <name evidence="2" type="ORF">MUK42_04996</name>
</gene>
<dbReference type="EMBL" id="CP097511">
    <property type="protein sequence ID" value="URE43439.1"/>
    <property type="molecule type" value="Genomic_DNA"/>
</dbReference>
<evidence type="ECO:0000313" key="2">
    <source>
        <dbReference type="EMBL" id="URE43439.1"/>
    </source>
</evidence>
<sequence length="138" mass="16015">MGHDGGLLFPTIHMRGSLSCQRREFLNPSRQKLEVDAIRYPNKLKCDRKFFLRKVIQDVLPVFFISFGVQEAPKRLSSKRCENSNPMEESATKNERNPAEYSWITWYSQDWPSAGVDMGRRPHHLAMLLENLHPLADS</sequence>
<evidence type="ECO:0000313" key="3">
    <source>
        <dbReference type="Proteomes" id="UP001055439"/>
    </source>
</evidence>